<feature type="transmembrane region" description="Helical" evidence="7">
    <location>
        <begin position="105"/>
        <end position="128"/>
    </location>
</feature>
<dbReference type="Proteomes" id="UP001434883">
    <property type="component" value="Unassembled WGS sequence"/>
</dbReference>
<organism evidence="8 9">
    <name type="scientific">Xenoophorus captivus</name>
    <dbReference type="NCBI Taxonomy" id="1517983"/>
    <lineage>
        <taxon>Eukaryota</taxon>
        <taxon>Metazoa</taxon>
        <taxon>Chordata</taxon>
        <taxon>Craniata</taxon>
        <taxon>Vertebrata</taxon>
        <taxon>Euteleostomi</taxon>
        <taxon>Actinopterygii</taxon>
        <taxon>Neopterygii</taxon>
        <taxon>Teleostei</taxon>
        <taxon>Neoteleostei</taxon>
        <taxon>Acanthomorphata</taxon>
        <taxon>Ovalentaria</taxon>
        <taxon>Atherinomorphae</taxon>
        <taxon>Cyprinodontiformes</taxon>
        <taxon>Goodeidae</taxon>
        <taxon>Xenoophorus</taxon>
    </lineage>
</organism>
<dbReference type="EMBL" id="JAHRIN010000010">
    <property type="protein sequence ID" value="MEQ2190361.1"/>
    <property type="molecule type" value="Genomic_DNA"/>
</dbReference>
<dbReference type="PANTHER" id="PTHR32086">
    <property type="entry name" value="FANCONI ANEMIA GROUP D2 PROTEIN"/>
    <property type="match status" value="1"/>
</dbReference>
<dbReference type="PANTHER" id="PTHR32086:SF0">
    <property type="entry name" value="FANCONI ANEMIA GROUP D2 PROTEIN"/>
    <property type="match status" value="1"/>
</dbReference>
<comment type="subcellular location">
    <subcellularLocation>
        <location evidence="1">Nucleus</location>
    </subcellularLocation>
</comment>
<comment type="similarity">
    <text evidence="5">Belongs to the Fanconi anemia protein FANCD2 family.</text>
</comment>
<comment type="caution">
    <text evidence="8">The sequence shown here is derived from an EMBL/GenBank/DDBJ whole genome shotgun (WGS) entry which is preliminary data.</text>
</comment>
<keyword evidence="4" id="KW-0539">Nucleus</keyword>
<evidence type="ECO:0000256" key="4">
    <source>
        <dbReference type="ARBA" id="ARBA00023242"/>
    </source>
</evidence>
<keyword evidence="9" id="KW-1185">Reference proteome</keyword>
<evidence type="ECO:0000313" key="9">
    <source>
        <dbReference type="Proteomes" id="UP001434883"/>
    </source>
</evidence>
<keyword evidence="7" id="KW-1133">Transmembrane helix</keyword>
<accession>A0ABV0Q3K1</accession>
<evidence type="ECO:0000256" key="5">
    <source>
        <dbReference type="ARBA" id="ARBA00093456"/>
    </source>
</evidence>
<gene>
    <name evidence="8" type="ORF">XENOCAPTIV_000957</name>
</gene>
<dbReference type="InterPro" id="IPR029448">
    <property type="entry name" value="FANCD2"/>
</dbReference>
<keyword evidence="2" id="KW-1017">Isopeptide bond</keyword>
<keyword evidence="3" id="KW-0832">Ubl conjugation</keyword>
<keyword evidence="7" id="KW-0472">Membrane</keyword>
<protein>
    <submittedName>
        <fullName evidence="8">Uncharacterized protein</fullName>
    </submittedName>
</protein>
<sequence>RQETFCNHSKIHQDTSLTNHVPSVKKSLELFVYRVKAMLTLNNCQEAFWMGNLKNRNLKGEEILSQRSQGSDDDDEEEEGNRGLPLPREQSDLPLTACSCTMSDLILLLLIVFLLLCLAMTVGGLLVYSGLFSDVVVKTGAPPISNATVAYKFKQGAYKDRGAAFTESCSICPKLKTIGISYDDPKQVRPQDLGVHLLHFNGT</sequence>
<evidence type="ECO:0000313" key="8">
    <source>
        <dbReference type="EMBL" id="MEQ2190361.1"/>
    </source>
</evidence>
<name>A0ABV0Q3K1_9TELE</name>
<proteinExistence type="inferred from homology"/>
<evidence type="ECO:0000256" key="6">
    <source>
        <dbReference type="SAM" id="MobiDB-lite"/>
    </source>
</evidence>
<reference evidence="8 9" key="1">
    <citation type="submission" date="2021-06" db="EMBL/GenBank/DDBJ databases">
        <authorList>
            <person name="Palmer J.M."/>
        </authorList>
    </citation>
    <scope>NUCLEOTIDE SEQUENCE [LARGE SCALE GENOMIC DNA]</scope>
    <source>
        <strain evidence="8 9">XC_2019</strain>
        <tissue evidence="8">Muscle</tissue>
    </source>
</reference>
<feature type="non-terminal residue" evidence="8">
    <location>
        <position position="1"/>
    </location>
</feature>
<feature type="region of interest" description="Disordered" evidence="6">
    <location>
        <begin position="65"/>
        <end position="88"/>
    </location>
</feature>
<evidence type="ECO:0000256" key="3">
    <source>
        <dbReference type="ARBA" id="ARBA00022843"/>
    </source>
</evidence>
<dbReference type="Pfam" id="PF14631">
    <property type="entry name" value="FancD2"/>
    <property type="match status" value="1"/>
</dbReference>
<evidence type="ECO:0000256" key="2">
    <source>
        <dbReference type="ARBA" id="ARBA00022499"/>
    </source>
</evidence>
<evidence type="ECO:0000256" key="7">
    <source>
        <dbReference type="SAM" id="Phobius"/>
    </source>
</evidence>
<evidence type="ECO:0000256" key="1">
    <source>
        <dbReference type="ARBA" id="ARBA00004123"/>
    </source>
</evidence>
<keyword evidence="7" id="KW-0812">Transmembrane</keyword>